<dbReference type="InterPro" id="IPR020843">
    <property type="entry name" value="ER"/>
</dbReference>
<comment type="caution">
    <text evidence="2">The sequence shown here is derived from an EMBL/GenBank/DDBJ whole genome shotgun (WGS) entry which is preliminary data.</text>
</comment>
<proteinExistence type="predicted"/>
<dbReference type="Pfam" id="PF08240">
    <property type="entry name" value="ADH_N"/>
    <property type="match status" value="1"/>
</dbReference>
<name>A0AAW7KAI8_9GAMM</name>
<dbReference type="EC" id="1.-.-.-" evidence="2"/>
<dbReference type="GO" id="GO:0016491">
    <property type="term" value="F:oxidoreductase activity"/>
    <property type="evidence" value="ECO:0007669"/>
    <property type="project" value="UniProtKB-KW"/>
</dbReference>
<dbReference type="InterPro" id="IPR013154">
    <property type="entry name" value="ADH-like_N"/>
</dbReference>
<dbReference type="SUPFAM" id="SSF51735">
    <property type="entry name" value="NAD(P)-binding Rossmann-fold domains"/>
    <property type="match status" value="1"/>
</dbReference>
<dbReference type="Gene3D" id="3.40.50.720">
    <property type="entry name" value="NAD(P)-binding Rossmann-like Domain"/>
    <property type="match status" value="1"/>
</dbReference>
<evidence type="ECO:0000313" key="2">
    <source>
        <dbReference type="EMBL" id="MDN0088725.1"/>
    </source>
</evidence>
<evidence type="ECO:0000313" key="3">
    <source>
        <dbReference type="Proteomes" id="UP001167864"/>
    </source>
</evidence>
<dbReference type="AlphaFoldDB" id="A0AAW7KAI8"/>
<reference evidence="2" key="1">
    <citation type="submission" date="2023-06" db="EMBL/GenBank/DDBJ databases">
        <authorList>
            <person name="Polev D.E."/>
            <person name="Saitova A.T."/>
            <person name="Bogumilchik E.A."/>
            <person name="Kokorina G.I."/>
            <person name="Voskresenskaia E.A."/>
        </authorList>
    </citation>
    <scope>NUCLEOTIDE SEQUENCE</scope>
    <source>
        <strain evidence="2">2145 StPb PI</strain>
    </source>
</reference>
<dbReference type="SMART" id="SM00829">
    <property type="entry name" value="PKS_ER"/>
    <property type="match status" value="1"/>
</dbReference>
<dbReference type="RefSeq" id="WP_289818207.1">
    <property type="nucleotide sequence ID" value="NZ_JAUEHU010000016.1"/>
</dbReference>
<dbReference type="Pfam" id="PF13602">
    <property type="entry name" value="ADH_zinc_N_2"/>
    <property type="match status" value="1"/>
</dbReference>
<dbReference type="Proteomes" id="UP001167864">
    <property type="component" value="Unassembled WGS sequence"/>
</dbReference>
<dbReference type="PANTHER" id="PTHR43482">
    <property type="entry name" value="PROTEIN AST1-RELATED"/>
    <property type="match status" value="1"/>
</dbReference>
<dbReference type="InterPro" id="IPR036291">
    <property type="entry name" value="NAD(P)-bd_dom_sf"/>
</dbReference>
<sequence length="312" mass="33267">MEAVMIDSFSDTPKLATLDKPTPGPGEILLRMVAASLNPIDWRVATGFLDGKMPHHFPLILGAEGSGIVEAVGEGVTKFLVGDAVIGNFLHQQIGHGSFAEYQVIQEDATLLRVNNLIDLVQASALPIAAMTAWQAVNSLNLPFGSRVLLVGASGGVGTFTIQFAAQAGYKVIAVAATEATTLLHKLGACNVIDRHKGSVNTQVLLRYTQGIDGIIDLASPPDAFAQLLPLLKPQGTAISTIGSASLKMSQHIRLVNLEMKPELSDLRLLMEKLANNTLQVVVDRTIGLEQVPAALEQIRQGGIRGKILIRY</sequence>
<dbReference type="InterPro" id="IPR011032">
    <property type="entry name" value="GroES-like_sf"/>
</dbReference>
<dbReference type="EMBL" id="JAUEHU010000016">
    <property type="protein sequence ID" value="MDN0088725.1"/>
    <property type="molecule type" value="Genomic_DNA"/>
</dbReference>
<dbReference type="SUPFAM" id="SSF50129">
    <property type="entry name" value="GroES-like"/>
    <property type="match status" value="1"/>
</dbReference>
<keyword evidence="2" id="KW-0560">Oxidoreductase</keyword>
<dbReference type="CDD" id="cd05289">
    <property type="entry name" value="MDR_like_2"/>
    <property type="match status" value="1"/>
</dbReference>
<dbReference type="PANTHER" id="PTHR43482:SF1">
    <property type="entry name" value="PROTEIN AST1-RELATED"/>
    <property type="match status" value="1"/>
</dbReference>
<dbReference type="Gene3D" id="3.90.180.10">
    <property type="entry name" value="Medium-chain alcohol dehydrogenases, catalytic domain"/>
    <property type="match status" value="1"/>
</dbReference>
<feature type="domain" description="Enoyl reductase (ER)" evidence="1">
    <location>
        <begin position="8"/>
        <end position="310"/>
    </location>
</feature>
<protein>
    <submittedName>
        <fullName evidence="2">NADP-dependent oxidoreductase</fullName>
        <ecNumber evidence="2">1.-.-.-</ecNumber>
    </submittedName>
</protein>
<organism evidence="2 3">
    <name type="scientific">Yersinia nurmii</name>
    <dbReference type="NCBI Taxonomy" id="685706"/>
    <lineage>
        <taxon>Bacteria</taxon>
        <taxon>Pseudomonadati</taxon>
        <taxon>Pseudomonadota</taxon>
        <taxon>Gammaproteobacteria</taxon>
        <taxon>Enterobacterales</taxon>
        <taxon>Yersiniaceae</taxon>
        <taxon>Yersinia</taxon>
    </lineage>
</organism>
<evidence type="ECO:0000259" key="1">
    <source>
        <dbReference type="SMART" id="SM00829"/>
    </source>
</evidence>
<dbReference type="InterPro" id="IPR052585">
    <property type="entry name" value="Lipid_raft_assoc_Zn_ADH"/>
</dbReference>
<accession>A0AAW7KAI8</accession>
<gene>
    <name evidence="2" type="ORF">QVN42_15320</name>
</gene>